<feature type="non-terminal residue" evidence="1">
    <location>
        <position position="112"/>
    </location>
</feature>
<reference evidence="1" key="1">
    <citation type="submission" date="2020-11" db="EMBL/GenBank/DDBJ databases">
        <authorList>
            <consortium name="DOE Joint Genome Institute"/>
            <person name="Ahrendt S."/>
            <person name="Riley R."/>
            <person name="Andreopoulos W."/>
            <person name="Labutti K."/>
            <person name="Pangilinan J."/>
            <person name="Ruiz-Duenas F.J."/>
            <person name="Barrasa J.M."/>
            <person name="Sanchez-Garcia M."/>
            <person name="Camarero S."/>
            <person name="Miyauchi S."/>
            <person name="Serrano A."/>
            <person name="Linde D."/>
            <person name="Babiker R."/>
            <person name="Drula E."/>
            <person name="Ayuso-Fernandez I."/>
            <person name="Pacheco R."/>
            <person name="Padilla G."/>
            <person name="Ferreira P."/>
            <person name="Barriuso J."/>
            <person name="Kellner H."/>
            <person name="Castanera R."/>
            <person name="Alfaro M."/>
            <person name="Ramirez L."/>
            <person name="Pisabarro A.G."/>
            <person name="Kuo A."/>
            <person name="Tritt A."/>
            <person name="Lipzen A."/>
            <person name="He G."/>
            <person name="Yan M."/>
            <person name="Ng V."/>
            <person name="Cullen D."/>
            <person name="Martin F."/>
            <person name="Rosso M.-N."/>
            <person name="Henrissat B."/>
            <person name="Hibbett D."/>
            <person name="Martinez A.T."/>
            <person name="Grigoriev I.V."/>
        </authorList>
    </citation>
    <scope>NUCLEOTIDE SEQUENCE</scope>
    <source>
        <strain evidence="1">AH 40177</strain>
    </source>
</reference>
<dbReference type="Proteomes" id="UP000772434">
    <property type="component" value="Unassembled WGS sequence"/>
</dbReference>
<organism evidence="1 2">
    <name type="scientific">Rhodocollybia butyracea</name>
    <dbReference type="NCBI Taxonomy" id="206335"/>
    <lineage>
        <taxon>Eukaryota</taxon>
        <taxon>Fungi</taxon>
        <taxon>Dikarya</taxon>
        <taxon>Basidiomycota</taxon>
        <taxon>Agaricomycotina</taxon>
        <taxon>Agaricomycetes</taxon>
        <taxon>Agaricomycetidae</taxon>
        <taxon>Agaricales</taxon>
        <taxon>Marasmiineae</taxon>
        <taxon>Omphalotaceae</taxon>
        <taxon>Rhodocollybia</taxon>
    </lineage>
</organism>
<name>A0A9P5P4L8_9AGAR</name>
<gene>
    <name evidence="1" type="ORF">BDP27DRAFT_1197389</name>
</gene>
<dbReference type="OrthoDB" id="2634326at2759"/>
<keyword evidence="2" id="KW-1185">Reference proteome</keyword>
<feature type="non-terminal residue" evidence="1">
    <location>
        <position position="1"/>
    </location>
</feature>
<dbReference type="EMBL" id="JADNRY010000571">
    <property type="protein sequence ID" value="KAF9039550.1"/>
    <property type="molecule type" value="Genomic_DNA"/>
</dbReference>
<evidence type="ECO:0000313" key="2">
    <source>
        <dbReference type="Proteomes" id="UP000772434"/>
    </source>
</evidence>
<protein>
    <submittedName>
        <fullName evidence="1">Uncharacterized protein</fullName>
    </submittedName>
</protein>
<evidence type="ECO:0000313" key="1">
    <source>
        <dbReference type="EMBL" id="KAF9039550.1"/>
    </source>
</evidence>
<comment type="caution">
    <text evidence="1">The sequence shown here is derived from an EMBL/GenBank/DDBJ whole genome shotgun (WGS) entry which is preliminary data.</text>
</comment>
<accession>A0A9P5P4L8</accession>
<dbReference type="AlphaFoldDB" id="A0A9P5P4L8"/>
<proteinExistence type="predicted"/>
<sequence>IGAFTDIVDSVADLFRIGIPVWFVHPWADHASVEIGCVVPPLNVDFTGNLLPIRDSDMKLDISDCNPPHPIIYSGLPGRYKRYIRMATFVHQQFSISLIGSFEDLDSSTSTR</sequence>